<protein>
    <submittedName>
        <fullName evidence="1">Uncharacterized protein</fullName>
    </submittedName>
</protein>
<sequence length="74" mass="8051">MSLSFPIHLDGNAVEMLDSPKSLVPYVMSGDAEKWIPSIAPFLRMSDRRSFKCGGWSLPLIPVAGMEGVACRSP</sequence>
<accession>A0A6C2YRX8</accession>
<dbReference type="EMBL" id="LR593887">
    <property type="protein sequence ID" value="VTS05133.1"/>
    <property type="molecule type" value="Genomic_DNA"/>
</dbReference>
<evidence type="ECO:0000313" key="1">
    <source>
        <dbReference type="EMBL" id="VIP03883.1"/>
    </source>
</evidence>
<dbReference type="KEGG" id="tim:GMBLW1_00770"/>
<dbReference type="Proteomes" id="UP000464378">
    <property type="component" value="Chromosome"/>
</dbReference>
<dbReference type="EMBL" id="LR586016">
    <property type="protein sequence ID" value="VIP03883.1"/>
    <property type="molecule type" value="Genomic_DNA"/>
</dbReference>
<dbReference type="AlphaFoldDB" id="A0A6C2YRX8"/>
<keyword evidence="2" id="KW-1185">Reference proteome</keyword>
<dbReference type="InParanoid" id="A0A6C2YRX8"/>
<proteinExistence type="predicted"/>
<organism evidence="1">
    <name type="scientific">Tuwongella immobilis</name>
    <dbReference type="NCBI Taxonomy" id="692036"/>
    <lineage>
        <taxon>Bacteria</taxon>
        <taxon>Pseudomonadati</taxon>
        <taxon>Planctomycetota</taxon>
        <taxon>Planctomycetia</taxon>
        <taxon>Gemmatales</taxon>
        <taxon>Gemmataceae</taxon>
        <taxon>Tuwongella</taxon>
    </lineage>
</organism>
<name>A0A6C2YRX8_9BACT</name>
<evidence type="ECO:0000313" key="2">
    <source>
        <dbReference type="Proteomes" id="UP000464378"/>
    </source>
</evidence>
<reference evidence="1" key="1">
    <citation type="submission" date="2019-04" db="EMBL/GenBank/DDBJ databases">
        <authorList>
            <consortium name="Science for Life Laboratories"/>
        </authorList>
    </citation>
    <scope>NUCLEOTIDE SEQUENCE</scope>
    <source>
        <strain evidence="1">MBLW1</strain>
    </source>
</reference>
<gene>
    <name evidence="1" type="ORF">GMBLW1_00770</name>
</gene>